<dbReference type="AlphaFoldDB" id="A0A2P7B878"/>
<sequence>MIIAVPDQLSPLARTENKSLLCRRGELFRLEFNWRMRPKINMWGGAIIAALADFLACIKVRCWPKAASPAEGPHRMERGPTIRAFAINRMRFSRAAMRHREWAIFERKLSW</sequence>
<proteinExistence type="predicted"/>
<comment type="caution">
    <text evidence="1">The sequence shown here is derived from an EMBL/GenBank/DDBJ whole genome shotgun (WGS) entry which is preliminary data.</text>
</comment>
<name>A0A2P7B878_9HYPH</name>
<protein>
    <submittedName>
        <fullName evidence="1">Uncharacterized protein</fullName>
    </submittedName>
</protein>
<reference evidence="2" key="1">
    <citation type="submission" date="2017-11" db="EMBL/GenBank/DDBJ databases">
        <authorList>
            <person name="Kuznetsova I."/>
            <person name="Sazanova A."/>
            <person name="Chirak E."/>
            <person name="Safronova V."/>
            <person name="Willems A."/>
        </authorList>
    </citation>
    <scope>NUCLEOTIDE SEQUENCE [LARGE SCALE GENOMIC DNA]</scope>
    <source>
        <strain evidence="2">CCBAU 03422</strain>
    </source>
</reference>
<evidence type="ECO:0000313" key="1">
    <source>
        <dbReference type="EMBL" id="PSH62665.1"/>
    </source>
</evidence>
<organism evidence="1 2">
    <name type="scientific">Phyllobacterium sophorae</name>
    <dbReference type="NCBI Taxonomy" id="1520277"/>
    <lineage>
        <taxon>Bacteria</taxon>
        <taxon>Pseudomonadati</taxon>
        <taxon>Pseudomonadota</taxon>
        <taxon>Alphaproteobacteria</taxon>
        <taxon>Hyphomicrobiales</taxon>
        <taxon>Phyllobacteriaceae</taxon>
        <taxon>Phyllobacterium</taxon>
    </lineage>
</organism>
<dbReference type="Proteomes" id="UP000241764">
    <property type="component" value="Unassembled WGS sequence"/>
</dbReference>
<gene>
    <name evidence="1" type="ORF">CU103_17175</name>
</gene>
<accession>A0A2P7B878</accession>
<evidence type="ECO:0000313" key="2">
    <source>
        <dbReference type="Proteomes" id="UP000241764"/>
    </source>
</evidence>
<keyword evidence="2" id="KW-1185">Reference proteome</keyword>
<dbReference type="EMBL" id="PGGM01000008">
    <property type="protein sequence ID" value="PSH62665.1"/>
    <property type="molecule type" value="Genomic_DNA"/>
</dbReference>